<evidence type="ECO:0000256" key="1">
    <source>
        <dbReference type="ARBA" id="ARBA00022574"/>
    </source>
</evidence>
<name>A2G9T8_TRIV3</name>
<proteinExistence type="predicted"/>
<dbReference type="VEuPathDB" id="TrichDB:TVAG_205190"/>
<gene>
    <name evidence="5" type="ORF">TVAG_205190</name>
</gene>
<reference evidence="5" key="2">
    <citation type="journal article" date="2007" name="Science">
        <title>Draft genome sequence of the sexually transmitted pathogen Trichomonas vaginalis.</title>
        <authorList>
            <person name="Carlton J.M."/>
            <person name="Hirt R.P."/>
            <person name="Silva J.C."/>
            <person name="Delcher A.L."/>
            <person name="Schatz M."/>
            <person name="Zhao Q."/>
            <person name="Wortman J.R."/>
            <person name="Bidwell S.L."/>
            <person name="Alsmark U.C.M."/>
            <person name="Besteiro S."/>
            <person name="Sicheritz-Ponten T."/>
            <person name="Noel C.J."/>
            <person name="Dacks J.B."/>
            <person name="Foster P.G."/>
            <person name="Simillion C."/>
            <person name="Van de Peer Y."/>
            <person name="Miranda-Saavedra D."/>
            <person name="Barton G.J."/>
            <person name="Westrop G.D."/>
            <person name="Mueller S."/>
            <person name="Dessi D."/>
            <person name="Fiori P.L."/>
            <person name="Ren Q."/>
            <person name="Paulsen I."/>
            <person name="Zhang H."/>
            <person name="Bastida-Corcuera F.D."/>
            <person name="Simoes-Barbosa A."/>
            <person name="Brown M.T."/>
            <person name="Hayes R.D."/>
            <person name="Mukherjee M."/>
            <person name="Okumura C.Y."/>
            <person name="Schneider R."/>
            <person name="Smith A.J."/>
            <person name="Vanacova S."/>
            <person name="Villalvazo M."/>
            <person name="Haas B.J."/>
            <person name="Pertea M."/>
            <person name="Feldblyum T.V."/>
            <person name="Utterback T.R."/>
            <person name="Shu C.L."/>
            <person name="Osoegawa K."/>
            <person name="de Jong P.J."/>
            <person name="Hrdy I."/>
            <person name="Horvathova L."/>
            <person name="Zubacova Z."/>
            <person name="Dolezal P."/>
            <person name="Malik S.B."/>
            <person name="Logsdon J.M. Jr."/>
            <person name="Henze K."/>
            <person name="Gupta A."/>
            <person name="Wang C.C."/>
            <person name="Dunne R.L."/>
            <person name="Upcroft J.A."/>
            <person name="Upcroft P."/>
            <person name="White O."/>
            <person name="Salzberg S.L."/>
            <person name="Tang P."/>
            <person name="Chiu C.-H."/>
            <person name="Lee Y.-S."/>
            <person name="Embley T.M."/>
            <person name="Coombs G.H."/>
            <person name="Mottram J.C."/>
            <person name="Tachezy J."/>
            <person name="Fraser-Liggett C.M."/>
            <person name="Johnson P.J."/>
        </authorList>
    </citation>
    <scope>NUCLEOTIDE SEQUENCE [LARGE SCALE GENOMIC DNA]</scope>
    <source>
        <strain evidence="5">G3</strain>
    </source>
</reference>
<organism evidence="5 6">
    <name type="scientific">Trichomonas vaginalis (strain ATCC PRA-98 / G3)</name>
    <dbReference type="NCBI Taxonomy" id="412133"/>
    <lineage>
        <taxon>Eukaryota</taxon>
        <taxon>Metamonada</taxon>
        <taxon>Parabasalia</taxon>
        <taxon>Trichomonadida</taxon>
        <taxon>Trichomonadidae</taxon>
        <taxon>Trichomonas</taxon>
    </lineage>
</organism>
<evidence type="ECO:0000256" key="4">
    <source>
        <dbReference type="SAM" id="MobiDB-lite"/>
    </source>
</evidence>
<accession>A2G9T8</accession>
<reference evidence="5" key="1">
    <citation type="submission" date="2006-10" db="EMBL/GenBank/DDBJ databases">
        <authorList>
            <person name="Amadeo P."/>
            <person name="Zhao Q."/>
            <person name="Wortman J."/>
            <person name="Fraser-Liggett C."/>
            <person name="Carlton J."/>
        </authorList>
    </citation>
    <scope>NUCLEOTIDE SEQUENCE</scope>
    <source>
        <strain evidence="5">G3</strain>
    </source>
</reference>
<dbReference type="InterPro" id="IPR019775">
    <property type="entry name" value="WD40_repeat_CS"/>
</dbReference>
<dbReference type="OrthoDB" id="10257301at2759"/>
<evidence type="ECO:0000313" key="5">
    <source>
        <dbReference type="EMBL" id="EAX86080.1"/>
    </source>
</evidence>
<dbReference type="Pfam" id="PF00400">
    <property type="entry name" value="WD40"/>
    <property type="match status" value="2"/>
</dbReference>
<dbReference type="PROSITE" id="PS50082">
    <property type="entry name" value="WD_REPEATS_2"/>
    <property type="match status" value="1"/>
</dbReference>
<protein>
    <submittedName>
        <fullName evidence="5">Uncharacterized protein</fullName>
    </submittedName>
</protein>
<dbReference type="VEuPathDB" id="TrichDB:TVAGG3_0063510"/>
<dbReference type="InParanoid" id="A2G9T8"/>
<feature type="compositionally biased region" description="Basic and acidic residues" evidence="4">
    <location>
        <begin position="134"/>
        <end position="147"/>
    </location>
</feature>
<dbReference type="SMART" id="SM00320">
    <property type="entry name" value="WD40"/>
    <property type="match status" value="2"/>
</dbReference>
<keyword evidence="1 3" id="KW-0853">WD repeat</keyword>
<dbReference type="PANTHER" id="PTHR19855:SF11">
    <property type="entry name" value="RIBOSOME BIOGENESIS PROTEIN WDR12"/>
    <property type="match status" value="1"/>
</dbReference>
<dbReference type="SUPFAM" id="SSF50978">
    <property type="entry name" value="WD40 repeat-like"/>
    <property type="match status" value="1"/>
</dbReference>
<dbReference type="SMR" id="A2G9T8"/>
<feature type="repeat" description="WD" evidence="3">
    <location>
        <begin position="155"/>
        <end position="195"/>
    </location>
</feature>
<evidence type="ECO:0000256" key="2">
    <source>
        <dbReference type="ARBA" id="ARBA00022737"/>
    </source>
</evidence>
<dbReference type="Gene3D" id="2.130.10.10">
    <property type="entry name" value="YVTN repeat-like/Quinoprotein amine dehydrogenase"/>
    <property type="match status" value="1"/>
</dbReference>
<dbReference type="AlphaFoldDB" id="A2G9T8"/>
<dbReference type="RefSeq" id="XP_001299010.1">
    <property type="nucleotide sequence ID" value="XM_001299009.1"/>
</dbReference>
<sequence length="400" mass="43712">MLKHHHLLQQDNLKLQEQNRYLELLVKDAEEKVKEISSTLQKGLVNVMPSVTVCNDLLEISKDNREVHPTTGFASAGSVVLDAPALCLEDGYFIAAGQLNGAISLWSAEQPENDSDTTSKQKNRNSSGTLYRFSTEKSSSDAEEKNPLTKQSTPLVGHRGPVTSVKWIDSSNLSSVSLDSTLKIWDITTAKYNSIALECPSVSHTIVDNCFAIASCTNIIFFSDPREPTVQSIDNYDIVTTIAKTNLGLLIGTENGKILVIDPRMWKPYQSIQLSQAELAISKISGTSEITVTSFDGIVRTIGNELPLFVDKEFVRAPIMGSIIGSCCVSISSKNDFIVSGSTDGRAIVWPKNGPSQNLQHKGSIVYDCVNVGKFVGSFITCDNASMLTMWACSFNEMIK</sequence>
<keyword evidence="2" id="KW-0677">Repeat</keyword>
<keyword evidence="6" id="KW-1185">Reference proteome</keyword>
<dbReference type="KEGG" id="tva:4743723"/>
<dbReference type="PANTHER" id="PTHR19855">
    <property type="entry name" value="WD40 REPEAT PROTEIN 12, 37"/>
    <property type="match status" value="1"/>
</dbReference>
<dbReference type="InterPro" id="IPR036322">
    <property type="entry name" value="WD40_repeat_dom_sf"/>
</dbReference>
<dbReference type="EMBL" id="DS114743">
    <property type="protein sequence ID" value="EAX86080.1"/>
    <property type="molecule type" value="Genomic_DNA"/>
</dbReference>
<dbReference type="InterPro" id="IPR001680">
    <property type="entry name" value="WD40_rpt"/>
</dbReference>
<dbReference type="PROSITE" id="PS50294">
    <property type="entry name" value="WD_REPEATS_REGION"/>
    <property type="match status" value="1"/>
</dbReference>
<feature type="region of interest" description="Disordered" evidence="4">
    <location>
        <begin position="110"/>
        <end position="156"/>
    </location>
</feature>
<dbReference type="GO" id="GO:0005634">
    <property type="term" value="C:nucleus"/>
    <property type="evidence" value="ECO:0000318"/>
    <property type="project" value="GO_Central"/>
</dbReference>
<evidence type="ECO:0000313" key="6">
    <source>
        <dbReference type="Proteomes" id="UP000001542"/>
    </source>
</evidence>
<dbReference type="Proteomes" id="UP000001542">
    <property type="component" value="Unassembled WGS sequence"/>
</dbReference>
<dbReference type="InterPro" id="IPR015943">
    <property type="entry name" value="WD40/YVTN_repeat-like_dom_sf"/>
</dbReference>
<dbReference type="PROSITE" id="PS00678">
    <property type="entry name" value="WD_REPEATS_1"/>
    <property type="match status" value="1"/>
</dbReference>
<evidence type="ECO:0000256" key="3">
    <source>
        <dbReference type="PROSITE-ProRule" id="PRU00221"/>
    </source>
</evidence>
<feature type="compositionally biased region" description="Polar residues" evidence="4">
    <location>
        <begin position="116"/>
        <end position="129"/>
    </location>
</feature>